<name>A0A0F9WJ62_9ZZZZ</name>
<protein>
    <submittedName>
        <fullName evidence="1">Uncharacterized protein</fullName>
    </submittedName>
</protein>
<accession>A0A0F9WJ62</accession>
<gene>
    <name evidence="1" type="ORF">LCGC14_0350100</name>
</gene>
<dbReference type="EMBL" id="LAZR01000262">
    <property type="protein sequence ID" value="KKN78478.1"/>
    <property type="molecule type" value="Genomic_DNA"/>
</dbReference>
<evidence type="ECO:0000313" key="1">
    <source>
        <dbReference type="EMBL" id="KKN78478.1"/>
    </source>
</evidence>
<reference evidence="1" key="1">
    <citation type="journal article" date="2015" name="Nature">
        <title>Complex archaea that bridge the gap between prokaryotes and eukaryotes.</title>
        <authorList>
            <person name="Spang A."/>
            <person name="Saw J.H."/>
            <person name="Jorgensen S.L."/>
            <person name="Zaremba-Niedzwiedzka K."/>
            <person name="Martijn J."/>
            <person name="Lind A.E."/>
            <person name="van Eijk R."/>
            <person name="Schleper C."/>
            <person name="Guy L."/>
            <person name="Ettema T.J."/>
        </authorList>
    </citation>
    <scope>NUCLEOTIDE SEQUENCE</scope>
</reference>
<proteinExistence type="predicted"/>
<comment type="caution">
    <text evidence="1">The sequence shown here is derived from an EMBL/GenBank/DDBJ whole genome shotgun (WGS) entry which is preliminary data.</text>
</comment>
<sequence length="149" mass="17089">MAEPKIERYEVIIPDTVANDGYGNIVVQRQGGQEVRVNKKHEPLHGLFREAAETNRALKLGFAVYLDKEYVHTAEFFDGEPPGERQVEHITAREKPLPAPQELGMWWKELGNRIGDGSIERDYPTEAVKIKTQYYRQMAKVTGVKFTME</sequence>
<dbReference type="AlphaFoldDB" id="A0A0F9WJ62"/>
<organism evidence="1">
    <name type="scientific">marine sediment metagenome</name>
    <dbReference type="NCBI Taxonomy" id="412755"/>
    <lineage>
        <taxon>unclassified sequences</taxon>
        <taxon>metagenomes</taxon>
        <taxon>ecological metagenomes</taxon>
    </lineage>
</organism>